<evidence type="ECO:0000256" key="7">
    <source>
        <dbReference type="SAM" id="Phobius"/>
    </source>
</evidence>
<keyword evidence="10" id="KW-1185">Reference proteome</keyword>
<protein>
    <recommendedName>
        <fullName evidence="8">HAMP domain-containing protein</fullName>
    </recommendedName>
</protein>
<keyword evidence="2" id="KW-1003">Cell membrane</keyword>
<dbReference type="Gene3D" id="1.10.8.500">
    <property type="entry name" value="HAMP domain in histidine kinase"/>
    <property type="match status" value="1"/>
</dbReference>
<evidence type="ECO:0000313" key="10">
    <source>
        <dbReference type="Proteomes" id="UP000095200"/>
    </source>
</evidence>
<dbReference type="Pfam" id="PF07228">
    <property type="entry name" value="SpoIIE"/>
    <property type="match status" value="1"/>
</dbReference>
<evidence type="ECO:0000256" key="3">
    <source>
        <dbReference type="ARBA" id="ARBA00022692"/>
    </source>
</evidence>
<dbReference type="GO" id="GO:0007165">
    <property type="term" value="P:signal transduction"/>
    <property type="evidence" value="ECO:0007669"/>
    <property type="project" value="InterPro"/>
</dbReference>
<organism evidence="9 10">
    <name type="scientific">Desulfoplanes formicivorans</name>
    <dbReference type="NCBI Taxonomy" id="1592317"/>
    <lineage>
        <taxon>Bacteria</taxon>
        <taxon>Pseudomonadati</taxon>
        <taxon>Thermodesulfobacteriota</taxon>
        <taxon>Desulfovibrionia</taxon>
        <taxon>Desulfovibrionales</taxon>
        <taxon>Desulfoplanaceae</taxon>
        <taxon>Desulfoplanes</taxon>
    </lineage>
</organism>
<dbReference type="Gene3D" id="3.30.450.20">
    <property type="entry name" value="PAS domain"/>
    <property type="match status" value="2"/>
</dbReference>
<evidence type="ECO:0000256" key="4">
    <source>
        <dbReference type="ARBA" id="ARBA00022801"/>
    </source>
</evidence>
<dbReference type="GO" id="GO:0005886">
    <property type="term" value="C:plasma membrane"/>
    <property type="evidence" value="ECO:0007669"/>
    <property type="project" value="UniProtKB-SubCell"/>
</dbReference>
<dbReference type="STRING" id="1592317.DPF_1561"/>
<dbReference type="Proteomes" id="UP000095200">
    <property type="component" value="Unassembled WGS sequence"/>
</dbReference>
<dbReference type="AlphaFoldDB" id="A0A194AJB7"/>
<proteinExistence type="predicted"/>
<feature type="domain" description="HAMP" evidence="8">
    <location>
        <begin position="346"/>
        <end position="407"/>
    </location>
</feature>
<sequence length="663" mass="73371">MTPSLRSKITVLILFVLLVTGASITFFTKKDVGRAMLKAEVRSVANALELIHTTIRGEYEGLLDYKVATVQARKSQLRHTATAGRALCRAYLDMTRSGLMTPQQAQNRLKDLFADMGSGSGEKLTIIDSRDRIIFHPDTTKMGRSTAQLQDMKGRTITRVVRKQDAMYGGTFAVFTWDTTRTRDSGKQLGYFLPFAPWGWIVGAVISVDDISTQEHQKIRELTKVLETTLATIRIAQTGGISIFNTSRQPVISHPDRAPLPAPVMDSLMANAETGKGFVTYTSQEKDREQQMLARAFYFKPLGWYVTAFVPTEEIQEPANALVTRQTQLILLVSLIGLGLGLLFAGRISGPLKELTAFAKQLPGMDLTASSPGITSIDHLATRSRDEVSRLAAAFVFMLSELRRNVSHLMEVTASRERIQSELDVAKEIQEGILPKIFPAFPDRREIELFASLESAKEIGGDLYDFFFIDHKRLCFVIGDVSDKGVPAALFMAITMTLIRSTAEEHDNPATIMTRVNDKLSRENPNSMFVTLFIGILDTSSGHVAYANGGHNPPILIRNNGTTTYLEGISGLVVGGMEGIPYQGLHVDLHPGETLFLYTDGVTEALDPDKNLFTDQRLLEDVTANRQADPENLIRAVRTRVDQHVGTARQSDDITMLALRFKG</sequence>
<dbReference type="InterPro" id="IPR003660">
    <property type="entry name" value="HAMP_dom"/>
</dbReference>
<comment type="subcellular location">
    <subcellularLocation>
        <location evidence="1">Cell membrane</location>
        <topology evidence="1">Multi-pass membrane protein</topology>
    </subcellularLocation>
</comment>
<evidence type="ECO:0000256" key="5">
    <source>
        <dbReference type="ARBA" id="ARBA00022989"/>
    </source>
</evidence>
<dbReference type="SUPFAM" id="SSF81606">
    <property type="entry name" value="PP2C-like"/>
    <property type="match status" value="1"/>
</dbReference>
<keyword evidence="6 7" id="KW-0472">Membrane</keyword>
<dbReference type="InterPro" id="IPR036457">
    <property type="entry name" value="PPM-type-like_dom_sf"/>
</dbReference>
<keyword evidence="5 7" id="KW-1133">Transmembrane helix</keyword>
<evidence type="ECO:0000256" key="6">
    <source>
        <dbReference type="ARBA" id="ARBA00023136"/>
    </source>
</evidence>
<comment type="caution">
    <text evidence="9">The sequence shown here is derived from an EMBL/GenBank/DDBJ whole genome shotgun (WGS) entry which is preliminary data.</text>
</comment>
<name>A0A194AJB7_9BACT</name>
<accession>A0A194AJB7</accession>
<evidence type="ECO:0000256" key="2">
    <source>
        <dbReference type="ARBA" id="ARBA00022475"/>
    </source>
</evidence>
<dbReference type="InterPro" id="IPR001932">
    <property type="entry name" value="PPM-type_phosphatase-like_dom"/>
</dbReference>
<dbReference type="PANTHER" id="PTHR43156">
    <property type="entry name" value="STAGE II SPORULATION PROTEIN E-RELATED"/>
    <property type="match status" value="1"/>
</dbReference>
<evidence type="ECO:0000313" key="9">
    <source>
        <dbReference type="EMBL" id="GAU08844.1"/>
    </source>
</evidence>
<dbReference type="PANTHER" id="PTHR43156:SF2">
    <property type="entry name" value="STAGE II SPORULATION PROTEIN E"/>
    <property type="match status" value="1"/>
</dbReference>
<feature type="transmembrane region" description="Helical" evidence="7">
    <location>
        <begin position="329"/>
        <end position="346"/>
    </location>
</feature>
<dbReference type="Gene3D" id="3.60.40.10">
    <property type="entry name" value="PPM-type phosphatase domain"/>
    <property type="match status" value="1"/>
</dbReference>
<keyword evidence="4" id="KW-0378">Hydrolase</keyword>
<dbReference type="SMART" id="SM00331">
    <property type="entry name" value="PP2C_SIG"/>
    <property type="match status" value="1"/>
</dbReference>
<evidence type="ECO:0000256" key="1">
    <source>
        <dbReference type="ARBA" id="ARBA00004651"/>
    </source>
</evidence>
<dbReference type="InterPro" id="IPR033480">
    <property type="entry name" value="sCache_2"/>
</dbReference>
<gene>
    <name evidence="9" type="ORF">DPF_1561</name>
</gene>
<dbReference type="PROSITE" id="PS50885">
    <property type="entry name" value="HAMP"/>
    <property type="match status" value="1"/>
</dbReference>
<dbReference type="Pfam" id="PF08269">
    <property type="entry name" value="dCache_2"/>
    <property type="match status" value="1"/>
</dbReference>
<dbReference type="EMBL" id="BDFE01000015">
    <property type="protein sequence ID" value="GAU08844.1"/>
    <property type="molecule type" value="Genomic_DNA"/>
</dbReference>
<reference evidence="10" key="1">
    <citation type="submission" date="2016-06" db="EMBL/GenBank/DDBJ databases">
        <title>Draft genome sequence of Desulfoplanes formicivorans strain Pf12B.</title>
        <authorList>
            <person name="Watanabe M."/>
            <person name="Kojima H."/>
            <person name="Fukui M."/>
        </authorList>
    </citation>
    <scope>NUCLEOTIDE SEQUENCE [LARGE SCALE GENOMIC DNA]</scope>
    <source>
        <strain evidence="10">Pf12B</strain>
    </source>
</reference>
<evidence type="ECO:0000259" key="8">
    <source>
        <dbReference type="PROSITE" id="PS50885"/>
    </source>
</evidence>
<dbReference type="SMART" id="SM01049">
    <property type="entry name" value="Cache_2"/>
    <property type="match status" value="1"/>
</dbReference>
<dbReference type="InterPro" id="IPR052016">
    <property type="entry name" value="Bact_Sigma-Reg"/>
</dbReference>
<dbReference type="InterPro" id="IPR004010">
    <property type="entry name" value="Double_Cache_2"/>
</dbReference>
<keyword evidence="3 7" id="KW-0812">Transmembrane</keyword>
<dbReference type="GO" id="GO:0016791">
    <property type="term" value="F:phosphatase activity"/>
    <property type="evidence" value="ECO:0007669"/>
    <property type="project" value="TreeGrafter"/>
</dbReference>
<dbReference type="RefSeq" id="WP_176724205.1">
    <property type="nucleotide sequence ID" value="NZ_BDFE01000015.1"/>
</dbReference>